<dbReference type="NCBIfam" id="TIGR01841">
    <property type="entry name" value="phasin"/>
    <property type="match status" value="1"/>
</dbReference>
<dbReference type="STRING" id="1328314.Achr_22870"/>
<dbReference type="InterPro" id="IPR018968">
    <property type="entry name" value="Phasin"/>
</dbReference>
<name>A0A0C4WIB3_9GAMM</name>
<accession>A0A0C4WIB3</accession>
<protein>
    <submittedName>
        <fullName evidence="2">Phasin family protein</fullName>
    </submittedName>
</protein>
<dbReference type="AlphaFoldDB" id="A0A0C4WIB3"/>
<reference evidence="2 3" key="1">
    <citation type="journal article" date="2015" name="PLoS ONE">
        <title>Azotobacter Genomes: The Genome of Azotobacter chroococcum NCIMB 8003 (ATCC 4412).</title>
        <authorList>
            <person name="Robson R.L."/>
            <person name="Jones R."/>
            <person name="Robson R.M."/>
            <person name="Schwartz A."/>
            <person name="Richardson T.H."/>
        </authorList>
    </citation>
    <scope>NUCLEOTIDE SEQUENCE [LARGE SCALE GENOMIC DNA]</scope>
    <source>
        <strain evidence="2 3">NCIMB 8003</strain>
    </source>
</reference>
<dbReference type="EMBL" id="CP010415">
    <property type="protein sequence ID" value="AJE21728.1"/>
    <property type="molecule type" value="Genomic_DNA"/>
</dbReference>
<dbReference type="RefSeq" id="WP_039804442.1">
    <property type="nucleotide sequence ID" value="NZ_CP010415.1"/>
</dbReference>
<keyword evidence="3" id="KW-1185">Reference proteome</keyword>
<organism evidence="2 3">
    <name type="scientific">Azotobacter chroococcum NCIMB 8003</name>
    <dbReference type="NCBI Taxonomy" id="1328314"/>
    <lineage>
        <taxon>Bacteria</taxon>
        <taxon>Pseudomonadati</taxon>
        <taxon>Pseudomonadota</taxon>
        <taxon>Gammaproteobacteria</taxon>
        <taxon>Pseudomonadales</taxon>
        <taxon>Pseudomonadaceae</taxon>
        <taxon>Azotobacter</taxon>
    </lineage>
</organism>
<dbReference type="HOGENOM" id="CLU_112006_0_1_6"/>
<proteinExistence type="predicted"/>
<evidence type="ECO:0000313" key="2">
    <source>
        <dbReference type="EMBL" id="AJE21728.1"/>
    </source>
</evidence>
<dbReference type="Pfam" id="PF09361">
    <property type="entry name" value="Phasin_2"/>
    <property type="match status" value="1"/>
</dbReference>
<evidence type="ECO:0000259" key="1">
    <source>
        <dbReference type="Pfam" id="PF09361"/>
    </source>
</evidence>
<gene>
    <name evidence="2" type="primary">phbP</name>
    <name evidence="2" type="ORF">Achr_22870</name>
</gene>
<dbReference type="Proteomes" id="UP000068210">
    <property type="component" value="Chromosome"/>
</dbReference>
<evidence type="ECO:0000313" key="3">
    <source>
        <dbReference type="Proteomes" id="UP000068210"/>
    </source>
</evidence>
<dbReference type="KEGG" id="acx:Achr_22870"/>
<sequence length="187" mass="20378">MSFFDLEKMESASKSNLDAVQQLNSKIFESAEELYKLQFKTLRAAADDNFESLRKLLSVRDPQAFLELQASFFKPNEQAERLVEFSRQTYDLVSRFQAEVTKLTERQIEIGTQQAQEIVEEICKNAPASAEPVVSVFKSAVEGAGNVYESAQKAAKQASEITASGIEAAANAAGQAAAQAASGKKTA</sequence>
<dbReference type="InterPro" id="IPR010127">
    <property type="entry name" value="Phasin_subfam-1"/>
</dbReference>
<feature type="domain" description="Phasin" evidence="1">
    <location>
        <begin position="7"/>
        <end position="108"/>
    </location>
</feature>